<feature type="binding site" evidence="10">
    <location>
        <position position="259"/>
    </location>
    <ligand>
        <name>Mn(2+)</name>
        <dbReference type="ChEBI" id="CHEBI:29035"/>
    </ligand>
</feature>
<comment type="subcellular location">
    <subcellularLocation>
        <location evidence="10">Cytoplasm</location>
    </subcellularLocation>
</comment>
<dbReference type="SUPFAM" id="SSF53795">
    <property type="entry name" value="PEP carboxykinase-like"/>
    <property type="match status" value="1"/>
</dbReference>
<comment type="catalytic activity">
    <reaction evidence="9 10">
        <text>oxaloacetate + ATP = phosphoenolpyruvate + ADP + CO2</text>
        <dbReference type="Rhea" id="RHEA:18617"/>
        <dbReference type="ChEBI" id="CHEBI:16452"/>
        <dbReference type="ChEBI" id="CHEBI:16526"/>
        <dbReference type="ChEBI" id="CHEBI:30616"/>
        <dbReference type="ChEBI" id="CHEBI:58702"/>
        <dbReference type="ChEBI" id="CHEBI:456216"/>
        <dbReference type="EC" id="4.1.1.49"/>
    </reaction>
</comment>
<dbReference type="InterPro" id="IPR015994">
    <property type="entry name" value="PEPCK_ATP_CS"/>
</dbReference>
<feature type="binding site" evidence="10">
    <location>
        <position position="202"/>
    </location>
    <ligand>
        <name>ATP</name>
        <dbReference type="ChEBI" id="CHEBI:30616"/>
    </ligand>
</feature>
<dbReference type="EC" id="4.1.1.49" evidence="3 10"/>
<feature type="binding site" evidence="10">
    <location>
        <begin position="238"/>
        <end position="246"/>
    </location>
    <ligand>
        <name>ATP</name>
        <dbReference type="ChEBI" id="CHEBI:30616"/>
    </ligand>
</feature>
<gene>
    <name evidence="10" type="primary">pckA</name>
    <name evidence="11" type="ORF">SAMN05444277_10971</name>
</gene>
<accession>A0A1I5XNJ2</accession>
<evidence type="ECO:0000256" key="4">
    <source>
        <dbReference type="ARBA" id="ARBA00022432"/>
    </source>
</evidence>
<feature type="binding site" evidence="10">
    <location>
        <position position="202"/>
    </location>
    <ligand>
        <name>Mn(2+)</name>
        <dbReference type="ChEBI" id="CHEBI:29035"/>
    </ligand>
</feature>
<dbReference type="GO" id="GO:0004612">
    <property type="term" value="F:phosphoenolpyruvate carboxykinase (ATP) activity"/>
    <property type="evidence" value="ECO:0007669"/>
    <property type="project" value="UniProtKB-UniRule"/>
</dbReference>
<organism evidence="11 12">
    <name type="scientific">Parafilimonas terrae</name>
    <dbReference type="NCBI Taxonomy" id="1465490"/>
    <lineage>
        <taxon>Bacteria</taxon>
        <taxon>Pseudomonadati</taxon>
        <taxon>Bacteroidota</taxon>
        <taxon>Chitinophagia</taxon>
        <taxon>Chitinophagales</taxon>
        <taxon>Chitinophagaceae</taxon>
        <taxon>Parafilimonas</taxon>
    </lineage>
</organism>
<keyword evidence="11" id="KW-0418">Kinase</keyword>
<dbReference type="EMBL" id="FOXQ01000009">
    <property type="protein sequence ID" value="SFQ33532.1"/>
    <property type="molecule type" value="Genomic_DNA"/>
</dbReference>
<dbReference type="NCBIfam" id="NF006820">
    <property type="entry name" value="PRK09344.1-2"/>
    <property type="match status" value="1"/>
</dbReference>
<dbReference type="CDD" id="cd00484">
    <property type="entry name" value="PEPCK_ATP"/>
    <property type="match status" value="1"/>
</dbReference>
<feature type="binding site" evidence="10">
    <location>
        <position position="287"/>
    </location>
    <ligand>
        <name>ATP</name>
        <dbReference type="ChEBI" id="CHEBI:30616"/>
    </ligand>
</feature>
<dbReference type="NCBIfam" id="NF006821">
    <property type="entry name" value="PRK09344.1-3"/>
    <property type="match status" value="1"/>
</dbReference>
<keyword evidence="4 10" id="KW-0312">Gluconeogenesis</keyword>
<feature type="binding site" evidence="10">
    <location>
        <position position="222"/>
    </location>
    <ligand>
        <name>ATP</name>
        <dbReference type="ChEBI" id="CHEBI:30616"/>
    </ligand>
</feature>
<comment type="similarity">
    <text evidence="2 10">Belongs to the phosphoenolpyruvate carboxykinase (ATP) family.</text>
</comment>
<dbReference type="Gene3D" id="2.170.8.10">
    <property type="entry name" value="Phosphoenolpyruvate Carboxykinase, domain 2"/>
    <property type="match status" value="1"/>
</dbReference>
<evidence type="ECO:0000256" key="8">
    <source>
        <dbReference type="ARBA" id="ARBA00023239"/>
    </source>
</evidence>
<dbReference type="InterPro" id="IPR013035">
    <property type="entry name" value="PEP_carboxykinase_C"/>
</dbReference>
<evidence type="ECO:0000256" key="1">
    <source>
        <dbReference type="ARBA" id="ARBA00004742"/>
    </source>
</evidence>
<feature type="binding site" evidence="10">
    <location>
        <position position="222"/>
    </location>
    <ligand>
        <name>Mn(2+)</name>
        <dbReference type="ChEBI" id="CHEBI:29035"/>
    </ligand>
</feature>
<keyword evidence="6 10" id="KW-0210">Decarboxylase</keyword>
<dbReference type="GO" id="GO:0005524">
    <property type="term" value="F:ATP binding"/>
    <property type="evidence" value="ECO:0007669"/>
    <property type="project" value="UniProtKB-UniRule"/>
</dbReference>
<dbReference type="STRING" id="1465490.SAMN05444277_10971"/>
<keyword evidence="12" id="KW-1185">Reference proteome</keyword>
<dbReference type="SUPFAM" id="SSF68923">
    <property type="entry name" value="PEP carboxykinase N-terminal domain"/>
    <property type="match status" value="1"/>
</dbReference>
<dbReference type="HAMAP" id="MF_00453">
    <property type="entry name" value="PEPCK_ATP"/>
    <property type="match status" value="1"/>
</dbReference>
<dbReference type="Gene3D" id="3.90.228.20">
    <property type="match status" value="1"/>
</dbReference>
<dbReference type="Gene3D" id="3.40.449.10">
    <property type="entry name" value="Phosphoenolpyruvate Carboxykinase, domain 1"/>
    <property type="match status" value="1"/>
</dbReference>
<feature type="binding site" evidence="10">
    <location>
        <position position="324"/>
    </location>
    <ligand>
        <name>substrate</name>
    </ligand>
</feature>
<comment type="cofactor">
    <cofactor evidence="10">
        <name>Mn(2+)</name>
        <dbReference type="ChEBI" id="CHEBI:29035"/>
    </cofactor>
    <text evidence="10">Binds 1 Mn(2+) ion per subunit.</text>
</comment>
<feature type="binding site" evidence="10">
    <location>
        <position position="202"/>
    </location>
    <ligand>
        <name>substrate</name>
    </ligand>
</feature>
<reference evidence="11 12" key="1">
    <citation type="submission" date="2016-10" db="EMBL/GenBank/DDBJ databases">
        <authorList>
            <person name="de Groot N.N."/>
        </authorList>
    </citation>
    <scope>NUCLEOTIDE SEQUENCE [LARGE SCALE GENOMIC DNA]</scope>
    <source>
        <strain evidence="11 12">DSM 28286</strain>
    </source>
</reference>
<evidence type="ECO:0000256" key="2">
    <source>
        <dbReference type="ARBA" id="ARBA00006052"/>
    </source>
</evidence>
<feature type="binding site" evidence="10">
    <location>
        <position position="449"/>
    </location>
    <ligand>
        <name>ATP</name>
        <dbReference type="ChEBI" id="CHEBI:30616"/>
    </ligand>
</feature>
<dbReference type="AlphaFoldDB" id="A0A1I5XNJ2"/>
<dbReference type="GO" id="GO:0046872">
    <property type="term" value="F:metal ion binding"/>
    <property type="evidence" value="ECO:0007669"/>
    <property type="project" value="UniProtKB-KW"/>
</dbReference>
<dbReference type="PANTHER" id="PTHR30031:SF0">
    <property type="entry name" value="PHOSPHOENOLPYRUVATE CARBOXYKINASE (ATP)"/>
    <property type="match status" value="1"/>
</dbReference>
<keyword evidence="10" id="KW-0963">Cytoplasm</keyword>
<comment type="pathway">
    <text evidence="1 10">Carbohydrate biosynthesis; gluconeogenesis.</text>
</comment>
<keyword evidence="11" id="KW-0808">Transferase</keyword>
<sequence>MAVETAFVPAAQLKKIGLTVPHIHYQLSPDELTEQTLHRKEGVLSSSGALCVLTGAFTGRSPKDRFFVADAVTRNSINWSDFNIAIDEKYFLQLREKLTRHLNSQKDVWVRDCYACADEKYSFPIRVINENPWSNLFVHNMFIRPTEAELETFRPGWHILQAPSFKANPATDGTRQENFAIISFTHKTVLIGGTGYTGEIKKGIFSILNYLLPRNKQVLSMHCSANVGRQGDVAVFFGLSGTGKTTLSTDPERELIGDDEHGWTDTGVFNFEGGCYAKCIDLNEEKEPEIFHAVKPGALVENVTFFEGTNEIDFSSKKITENTRVSYPLDFISNAAHPSIGGTPKNIFFLTCDAYGVLPPVSLLTPGQAMYQFLSGYTAKVAGTEEGVTEPKVTFSTCFGAPFLPLHPSVYAEMLGKKLKEHNVNVWMINTGWIGGAYGIGSRIKLSYTRAMICAILNGNLKKATFEKHPVFGMMMPCTCPGVPQEILNPRNTWPDKNEYDKQANMLAGLFIKNFEKYAPKVSEEILNAAPAVV</sequence>
<dbReference type="GO" id="GO:0016301">
    <property type="term" value="F:kinase activity"/>
    <property type="evidence" value="ECO:0007669"/>
    <property type="project" value="UniProtKB-KW"/>
</dbReference>
<evidence type="ECO:0000256" key="6">
    <source>
        <dbReference type="ARBA" id="ARBA00022793"/>
    </source>
</evidence>
<name>A0A1I5XNJ2_9BACT</name>
<keyword evidence="10" id="KW-0479">Metal-binding</keyword>
<feature type="binding site" evidence="10">
    <location>
        <position position="324"/>
    </location>
    <ligand>
        <name>ATP</name>
        <dbReference type="ChEBI" id="CHEBI:30616"/>
    </ligand>
</feature>
<evidence type="ECO:0000256" key="3">
    <source>
        <dbReference type="ARBA" id="ARBA00012363"/>
    </source>
</evidence>
<dbReference type="NCBIfam" id="TIGR00224">
    <property type="entry name" value="pckA"/>
    <property type="match status" value="1"/>
</dbReference>
<keyword evidence="5 10" id="KW-0547">Nucleotide-binding</keyword>
<proteinExistence type="inferred from homology"/>
<protein>
    <recommendedName>
        <fullName evidence="3 10">Phosphoenolpyruvate carboxykinase (ATP)</fullName>
        <shortName evidence="10">PCK</shortName>
        <shortName evidence="10">PEP carboxykinase</shortName>
        <shortName evidence="10">PEPCK</shortName>
        <ecNumber evidence="3 10">4.1.1.49</ecNumber>
    </recommendedName>
</protein>
<dbReference type="GO" id="GO:0006094">
    <property type="term" value="P:gluconeogenesis"/>
    <property type="evidence" value="ECO:0007669"/>
    <property type="project" value="UniProtKB-UniRule"/>
</dbReference>
<keyword evidence="7 10" id="KW-0067">ATP-binding</keyword>
<dbReference type="InterPro" id="IPR001272">
    <property type="entry name" value="PEP_carboxykinase_ATP"/>
</dbReference>
<feature type="binding site" evidence="10">
    <location>
        <position position="60"/>
    </location>
    <ligand>
        <name>substrate</name>
    </ligand>
</feature>
<dbReference type="OrthoDB" id="9806325at2"/>
<dbReference type="UniPathway" id="UPA00138"/>
<dbReference type="RefSeq" id="WP_090659984.1">
    <property type="nucleotide sequence ID" value="NZ_FOXQ01000009.1"/>
</dbReference>
<evidence type="ECO:0000256" key="5">
    <source>
        <dbReference type="ARBA" id="ARBA00022741"/>
    </source>
</evidence>
<dbReference type="PROSITE" id="PS00532">
    <property type="entry name" value="PEPCK_ATP"/>
    <property type="match status" value="1"/>
</dbReference>
<dbReference type="PANTHER" id="PTHR30031">
    <property type="entry name" value="PHOSPHOENOLPYRUVATE CARBOXYKINASE ATP"/>
    <property type="match status" value="1"/>
</dbReference>
<dbReference type="PIRSF" id="PIRSF006294">
    <property type="entry name" value="PEP_crbxkin"/>
    <property type="match status" value="1"/>
</dbReference>
<feature type="binding site" evidence="10">
    <location>
        <position position="196"/>
    </location>
    <ligand>
        <name>substrate</name>
    </ligand>
</feature>
<evidence type="ECO:0000256" key="10">
    <source>
        <dbReference type="HAMAP-Rule" id="MF_00453"/>
    </source>
</evidence>
<dbReference type="Pfam" id="PF01293">
    <property type="entry name" value="PEPCK_ATP"/>
    <property type="match status" value="1"/>
</dbReference>
<keyword evidence="8 10" id="KW-0456">Lyase</keyword>
<evidence type="ECO:0000256" key="7">
    <source>
        <dbReference type="ARBA" id="ARBA00022840"/>
    </source>
</evidence>
<comment type="function">
    <text evidence="10">Involved in the gluconeogenesis. Catalyzes the conversion of oxaloacetate (OAA) to phosphoenolpyruvate (PEP) through direct phosphoryl transfer between the nucleoside triphosphate and OAA.</text>
</comment>
<dbReference type="Proteomes" id="UP000199031">
    <property type="component" value="Unassembled WGS sequence"/>
</dbReference>
<evidence type="ECO:0000313" key="11">
    <source>
        <dbReference type="EMBL" id="SFQ33532.1"/>
    </source>
</evidence>
<keyword evidence="11" id="KW-0670">Pyruvate</keyword>
<evidence type="ECO:0000313" key="12">
    <source>
        <dbReference type="Proteomes" id="UP000199031"/>
    </source>
</evidence>
<evidence type="ECO:0000256" key="9">
    <source>
        <dbReference type="ARBA" id="ARBA00047371"/>
    </source>
</evidence>
<keyword evidence="10" id="KW-0464">Manganese</keyword>
<dbReference type="InterPro" id="IPR008210">
    <property type="entry name" value="PEP_carboxykinase_N"/>
</dbReference>
<dbReference type="GO" id="GO:0005829">
    <property type="term" value="C:cytosol"/>
    <property type="evidence" value="ECO:0007669"/>
    <property type="project" value="TreeGrafter"/>
</dbReference>
<feature type="binding site" evidence="10">
    <location>
        <begin position="443"/>
        <end position="444"/>
    </location>
    <ligand>
        <name>ATP</name>
        <dbReference type="ChEBI" id="CHEBI:30616"/>
    </ligand>
</feature>